<dbReference type="GO" id="GO:0005509">
    <property type="term" value="F:calcium ion binding"/>
    <property type="evidence" value="ECO:0007669"/>
    <property type="project" value="InterPro"/>
</dbReference>
<dbReference type="EnsemblMetazoa" id="MDOA006220-RA">
    <property type="protein sequence ID" value="MDOA006220-PA"/>
    <property type="gene ID" value="MDOA006220"/>
</dbReference>
<feature type="disulfide bond" evidence="6">
    <location>
        <begin position="308"/>
        <end position="369"/>
    </location>
</feature>
<name>A0A1I8MLJ2_MUSDO</name>
<dbReference type="VEuPathDB" id="VectorBase:MDOMA2_018217"/>
<feature type="signal peptide" evidence="8">
    <location>
        <begin position="1"/>
        <end position="25"/>
    </location>
</feature>
<evidence type="ECO:0000256" key="4">
    <source>
        <dbReference type="PIRSR" id="PIRSR601211-1"/>
    </source>
</evidence>
<protein>
    <recommendedName>
        <fullName evidence="8">Phospholipase A2</fullName>
        <ecNumber evidence="8">3.1.1.4</ecNumber>
    </recommendedName>
</protein>
<keyword evidence="5" id="KW-0479">Metal-binding</keyword>
<dbReference type="GO" id="GO:0005576">
    <property type="term" value="C:extracellular region"/>
    <property type="evidence" value="ECO:0007669"/>
    <property type="project" value="UniProtKB-SubCell"/>
</dbReference>
<feature type="active site" evidence="4">
    <location>
        <position position="363"/>
    </location>
</feature>
<dbReference type="eggNOG" id="KOG4087">
    <property type="taxonomic scope" value="Eukaryota"/>
</dbReference>
<dbReference type="Gene3D" id="1.20.90.10">
    <property type="entry name" value="Phospholipase A2 domain"/>
    <property type="match status" value="1"/>
</dbReference>
<reference evidence="10" key="1">
    <citation type="submission" date="2020-05" db="UniProtKB">
        <authorList>
            <consortium name="EnsemblMetazoa"/>
        </authorList>
    </citation>
    <scope>IDENTIFICATION</scope>
    <source>
        <strain evidence="10">Aabys</strain>
    </source>
</reference>
<dbReference type="EC" id="3.1.1.4" evidence="8"/>
<sequence length="396" mass="46418">MNYFLFGRKLLLLIFYITAVRRTEAMHNYAHIYQIPNGYPAKAATNKMILHDMKCAFHPITNNSVDFEHIMTEMYNMPMKNPKINSAMVFKLPLEDEFTRDNRPKERMIFMDRQEFIEPTFPNLTESYMALRRFRYSKRPLNKKITELMKIEMNAIESQTTHDPWSNLGLDGWNGDIAQPTTQDYRQSSPSNSLTEYPYHEITKDLYGGISSTEYLRDINEAEMKEKQSRDELRKEMDENVFIARSNDPFGYSTKWEKRNQTKHKRDVLRLYSMLKCSTGCDPLIYKGYGCYCGFLGHGIPADGIDSCCKLHDKCYEHSNCLSYLEYFVPYVWKCYRGKPLCAIDHGEWGGPNSCAARLCYCDLRLSRCLRQYACPSRRAVCKSSLARRLQNFIFT</sequence>
<dbReference type="STRING" id="7370.A0A1I8MLJ2"/>
<dbReference type="SUPFAM" id="SSF48619">
    <property type="entry name" value="Phospholipase A2, PLA2"/>
    <property type="match status" value="1"/>
</dbReference>
<dbReference type="AlphaFoldDB" id="A0A1I8MLJ2"/>
<dbReference type="GO" id="GO:0016042">
    <property type="term" value="P:lipid catabolic process"/>
    <property type="evidence" value="ECO:0007669"/>
    <property type="project" value="InterPro"/>
</dbReference>
<feature type="chain" id="PRO_5036529513" description="Phospholipase A2" evidence="8">
    <location>
        <begin position="26"/>
        <end position="396"/>
    </location>
</feature>
<evidence type="ECO:0000259" key="9">
    <source>
        <dbReference type="SMART" id="SM00085"/>
    </source>
</evidence>
<feature type="disulfide bond" evidence="6">
    <location>
        <begin position="315"/>
        <end position="362"/>
    </location>
</feature>
<dbReference type="InterPro" id="IPR036444">
    <property type="entry name" value="PLipase_A2_dom_sf"/>
</dbReference>
<evidence type="ECO:0000256" key="8">
    <source>
        <dbReference type="RuleBase" id="RU361236"/>
    </source>
</evidence>
<comment type="cofactor">
    <cofactor evidence="5">
        <name>Ca(2+)</name>
        <dbReference type="ChEBI" id="CHEBI:29108"/>
    </cofactor>
    <text evidence="5">Binds 1 Ca(2+) ion per subunit.</text>
</comment>
<feature type="domain" description="Phospholipase A2-like central" evidence="9">
    <location>
        <begin position="267"/>
        <end position="391"/>
    </location>
</feature>
<evidence type="ECO:0000256" key="5">
    <source>
        <dbReference type="PIRSR" id="PIRSR601211-2"/>
    </source>
</evidence>
<feature type="binding site" evidence="5">
    <location>
        <position position="292"/>
    </location>
    <ligand>
        <name>Ca(2+)</name>
        <dbReference type="ChEBI" id="CHEBI:29108"/>
    </ligand>
</feature>
<evidence type="ECO:0000256" key="7">
    <source>
        <dbReference type="RuleBase" id="RU003654"/>
    </source>
</evidence>
<evidence type="ECO:0000256" key="3">
    <source>
        <dbReference type="ARBA" id="ARBA00023157"/>
    </source>
</evidence>
<evidence type="ECO:0000313" key="10">
    <source>
        <dbReference type="EnsemblMetazoa" id="MDOA006220-PA"/>
    </source>
</evidence>
<dbReference type="GO" id="GO:0004623">
    <property type="term" value="F:phospholipase A2 activity"/>
    <property type="evidence" value="ECO:0007669"/>
    <property type="project" value="UniProtKB-EC"/>
</dbReference>
<proteinExistence type="inferred from homology"/>
<keyword evidence="8" id="KW-0378">Hydrolase</keyword>
<evidence type="ECO:0000256" key="1">
    <source>
        <dbReference type="ARBA" id="ARBA00004613"/>
    </source>
</evidence>
<dbReference type="PRINTS" id="PR00389">
    <property type="entry name" value="PHPHLIPASEA2"/>
</dbReference>
<dbReference type="PANTHER" id="PTHR11716:SF107">
    <property type="entry name" value="PHOSPHOLIPASE A2"/>
    <property type="match status" value="1"/>
</dbReference>
<dbReference type="CDD" id="cd00125">
    <property type="entry name" value="PLA2c"/>
    <property type="match status" value="1"/>
</dbReference>
<dbReference type="PROSITE" id="PS00118">
    <property type="entry name" value="PA2_HIS"/>
    <property type="match status" value="1"/>
</dbReference>
<evidence type="ECO:0000256" key="2">
    <source>
        <dbReference type="ARBA" id="ARBA00022525"/>
    </source>
</evidence>
<comment type="similarity">
    <text evidence="7">Belongs to the phospholipase A2 family.</text>
</comment>
<keyword evidence="8" id="KW-0443">Lipid metabolism</keyword>
<evidence type="ECO:0000256" key="6">
    <source>
        <dbReference type="PIRSR" id="PIRSR601211-3"/>
    </source>
</evidence>
<dbReference type="VEuPathDB" id="VectorBase:MDOA006220"/>
<feature type="active site" evidence="4">
    <location>
        <position position="312"/>
    </location>
</feature>
<feature type="binding site" evidence="5">
    <location>
        <position position="294"/>
    </location>
    <ligand>
        <name>Ca(2+)</name>
        <dbReference type="ChEBI" id="CHEBI:29108"/>
    </ligand>
</feature>
<comment type="subcellular location">
    <subcellularLocation>
        <location evidence="1 8">Secreted</location>
    </subcellularLocation>
</comment>
<dbReference type="InterPro" id="IPR033113">
    <property type="entry name" value="PLA2_histidine"/>
</dbReference>
<feature type="disulfide bond" evidence="6">
    <location>
        <begin position="342"/>
        <end position="360"/>
    </location>
</feature>
<dbReference type="PANTHER" id="PTHR11716">
    <property type="entry name" value="PHOSPHOLIPASE A2 FAMILY MEMBER"/>
    <property type="match status" value="1"/>
</dbReference>
<dbReference type="SMART" id="SM00085">
    <property type="entry name" value="PA2c"/>
    <property type="match status" value="1"/>
</dbReference>
<keyword evidence="8" id="KW-0732">Signal</keyword>
<keyword evidence="3 6" id="KW-1015">Disulfide bond</keyword>
<feature type="binding site" evidence="5">
    <location>
        <position position="313"/>
    </location>
    <ligand>
        <name>Ca(2+)</name>
        <dbReference type="ChEBI" id="CHEBI:29108"/>
    </ligand>
</feature>
<dbReference type="GO" id="GO:0006644">
    <property type="term" value="P:phospholipid metabolic process"/>
    <property type="evidence" value="ECO:0007669"/>
    <property type="project" value="InterPro"/>
</dbReference>
<dbReference type="InterPro" id="IPR016090">
    <property type="entry name" value="PLA2-like_dom"/>
</dbReference>
<keyword evidence="5 8" id="KW-0106">Calcium</keyword>
<comment type="catalytic activity">
    <reaction evidence="8">
        <text>a 1,2-diacyl-sn-glycero-3-phosphocholine + H2O = a 1-acyl-sn-glycero-3-phosphocholine + a fatty acid + H(+)</text>
        <dbReference type="Rhea" id="RHEA:15801"/>
        <dbReference type="ChEBI" id="CHEBI:15377"/>
        <dbReference type="ChEBI" id="CHEBI:15378"/>
        <dbReference type="ChEBI" id="CHEBI:28868"/>
        <dbReference type="ChEBI" id="CHEBI:57643"/>
        <dbReference type="ChEBI" id="CHEBI:58168"/>
        <dbReference type="EC" id="3.1.1.4"/>
    </reaction>
</comment>
<dbReference type="Pfam" id="PF00068">
    <property type="entry name" value="Phospholip_A2_1"/>
    <property type="match status" value="1"/>
</dbReference>
<accession>A0A1I8MLJ2</accession>
<feature type="disulfide bond" evidence="6">
    <location>
        <begin position="293"/>
        <end position="309"/>
    </location>
</feature>
<dbReference type="GO" id="GO:0050482">
    <property type="term" value="P:arachidonate secretion"/>
    <property type="evidence" value="ECO:0007669"/>
    <property type="project" value="InterPro"/>
</dbReference>
<dbReference type="InterPro" id="IPR001211">
    <property type="entry name" value="PLA2"/>
</dbReference>
<organism evidence="10">
    <name type="scientific">Musca domestica</name>
    <name type="common">House fly</name>
    <dbReference type="NCBI Taxonomy" id="7370"/>
    <lineage>
        <taxon>Eukaryota</taxon>
        <taxon>Metazoa</taxon>
        <taxon>Ecdysozoa</taxon>
        <taxon>Arthropoda</taxon>
        <taxon>Hexapoda</taxon>
        <taxon>Insecta</taxon>
        <taxon>Pterygota</taxon>
        <taxon>Neoptera</taxon>
        <taxon>Endopterygota</taxon>
        <taxon>Diptera</taxon>
        <taxon>Brachycera</taxon>
        <taxon>Muscomorpha</taxon>
        <taxon>Muscoidea</taxon>
        <taxon>Muscidae</taxon>
        <taxon>Musca</taxon>
    </lineage>
</organism>
<keyword evidence="2 8" id="KW-0964">Secreted</keyword>